<reference evidence="8" key="1">
    <citation type="journal article" date="2014" name="Int. J. Syst. Evol. Microbiol.">
        <title>Complete genome sequence of Corynebacterium casei LMG S-19264T (=DSM 44701T), isolated from a smear-ripened cheese.</title>
        <authorList>
            <consortium name="US DOE Joint Genome Institute (JGI-PGF)"/>
            <person name="Walter F."/>
            <person name="Albersmeier A."/>
            <person name="Kalinowski J."/>
            <person name="Ruckert C."/>
        </authorList>
    </citation>
    <scope>NUCLEOTIDE SEQUENCE</scope>
    <source>
        <strain evidence="8">JCM 14359</strain>
    </source>
</reference>
<evidence type="ECO:0000256" key="4">
    <source>
        <dbReference type="ARBA" id="ARBA00022857"/>
    </source>
</evidence>
<comment type="similarity">
    <text evidence="6">Belongs to the dihydrofolate reductase family.</text>
</comment>
<dbReference type="InterPro" id="IPR017925">
    <property type="entry name" value="DHFR_CS"/>
</dbReference>
<dbReference type="RefSeq" id="WP_188786546.1">
    <property type="nucleotide sequence ID" value="NZ_BMOC01000006.1"/>
</dbReference>
<dbReference type="GO" id="GO:0046654">
    <property type="term" value="P:tetrahydrofolate biosynthetic process"/>
    <property type="evidence" value="ECO:0007669"/>
    <property type="project" value="InterPro"/>
</dbReference>
<dbReference type="Proteomes" id="UP000653099">
    <property type="component" value="Unassembled WGS sequence"/>
</dbReference>
<dbReference type="PANTHER" id="PTHR48069:SF3">
    <property type="entry name" value="DIHYDROFOLATE REDUCTASE"/>
    <property type="match status" value="1"/>
</dbReference>
<sequence length="178" mass="19522">MTDAATGSSVDIALIAAVAENRVIGRDNGMPWHFTEDLAYFKRTTTGHPVIVGRRTYETVVDALGEPFPGRTSVVLTTQSLDLPPGAVVANSVSEAIDRADADAQARGVDTAYVAGGGRVYDQFLPRATRLVLTEIHDSYPGDTRFPAFDPDEWIEIERDERDAFDFVTYRRRNGQSA</sequence>
<evidence type="ECO:0000256" key="5">
    <source>
        <dbReference type="ARBA" id="ARBA00023002"/>
    </source>
</evidence>
<dbReference type="SUPFAM" id="SSF53597">
    <property type="entry name" value="Dihydrofolate reductase-like"/>
    <property type="match status" value="1"/>
</dbReference>
<dbReference type="PIRSF" id="PIRSF000194">
    <property type="entry name" value="DHFR"/>
    <property type="match status" value="1"/>
</dbReference>
<dbReference type="CDD" id="cd00209">
    <property type="entry name" value="DHFR"/>
    <property type="match status" value="1"/>
</dbReference>
<keyword evidence="9" id="KW-1185">Reference proteome</keyword>
<dbReference type="GO" id="GO:0050661">
    <property type="term" value="F:NADP binding"/>
    <property type="evidence" value="ECO:0007669"/>
    <property type="project" value="InterPro"/>
</dbReference>
<keyword evidence="3" id="KW-0554">One-carbon metabolism</keyword>
<protein>
    <recommendedName>
        <fullName evidence="2">dihydrofolate reductase</fullName>
        <ecNumber evidence="2">1.5.1.3</ecNumber>
    </recommendedName>
</protein>
<evidence type="ECO:0000313" key="9">
    <source>
        <dbReference type="Proteomes" id="UP000653099"/>
    </source>
</evidence>
<dbReference type="PROSITE" id="PS00075">
    <property type="entry name" value="DHFR_1"/>
    <property type="match status" value="1"/>
</dbReference>
<dbReference type="InterPro" id="IPR012259">
    <property type="entry name" value="DHFR"/>
</dbReference>
<evidence type="ECO:0000256" key="3">
    <source>
        <dbReference type="ARBA" id="ARBA00022563"/>
    </source>
</evidence>
<keyword evidence="5" id="KW-0560">Oxidoreductase</keyword>
<feature type="domain" description="DHFR" evidence="7">
    <location>
        <begin position="11"/>
        <end position="178"/>
    </location>
</feature>
<dbReference type="Gene3D" id="3.40.430.10">
    <property type="entry name" value="Dihydrofolate Reductase, subunit A"/>
    <property type="match status" value="1"/>
</dbReference>
<organism evidence="8 9">
    <name type="scientific">Halobellus salinus</name>
    <dbReference type="NCBI Taxonomy" id="931585"/>
    <lineage>
        <taxon>Archaea</taxon>
        <taxon>Methanobacteriati</taxon>
        <taxon>Methanobacteriota</taxon>
        <taxon>Stenosarchaea group</taxon>
        <taxon>Halobacteria</taxon>
        <taxon>Halobacteriales</taxon>
        <taxon>Haloferacaceae</taxon>
        <taxon>Halobellus</taxon>
    </lineage>
</organism>
<evidence type="ECO:0000256" key="6">
    <source>
        <dbReference type="RuleBase" id="RU004474"/>
    </source>
</evidence>
<comment type="caution">
    <text evidence="8">The sequence shown here is derived from an EMBL/GenBank/DDBJ whole genome shotgun (WGS) entry which is preliminary data.</text>
</comment>
<dbReference type="PANTHER" id="PTHR48069">
    <property type="entry name" value="DIHYDROFOLATE REDUCTASE"/>
    <property type="match status" value="1"/>
</dbReference>
<proteinExistence type="inferred from homology"/>
<dbReference type="OrthoDB" id="198183at2157"/>
<dbReference type="EC" id="1.5.1.3" evidence="2"/>
<gene>
    <name evidence="8" type="primary">folA</name>
    <name evidence="8" type="ORF">GCM10008995_12620</name>
</gene>
<evidence type="ECO:0000259" key="7">
    <source>
        <dbReference type="PROSITE" id="PS51330"/>
    </source>
</evidence>
<name>A0A830EEI4_9EURY</name>
<accession>A0A830EEI4</accession>
<reference evidence="8" key="2">
    <citation type="submission" date="2020-09" db="EMBL/GenBank/DDBJ databases">
        <authorList>
            <person name="Sun Q."/>
            <person name="Ohkuma M."/>
        </authorList>
    </citation>
    <scope>NUCLEOTIDE SEQUENCE</scope>
    <source>
        <strain evidence="8">JCM 14359</strain>
    </source>
</reference>
<dbReference type="AlphaFoldDB" id="A0A830EEI4"/>
<dbReference type="Pfam" id="PF00186">
    <property type="entry name" value="DHFR_1"/>
    <property type="match status" value="1"/>
</dbReference>
<dbReference type="GO" id="GO:0006730">
    <property type="term" value="P:one-carbon metabolic process"/>
    <property type="evidence" value="ECO:0007669"/>
    <property type="project" value="UniProtKB-KW"/>
</dbReference>
<dbReference type="EMBL" id="BMOC01000006">
    <property type="protein sequence ID" value="GGJ04313.1"/>
    <property type="molecule type" value="Genomic_DNA"/>
</dbReference>
<evidence type="ECO:0000313" key="8">
    <source>
        <dbReference type="EMBL" id="GGJ04313.1"/>
    </source>
</evidence>
<evidence type="ECO:0000256" key="1">
    <source>
        <dbReference type="ARBA" id="ARBA00004903"/>
    </source>
</evidence>
<dbReference type="GO" id="GO:0005829">
    <property type="term" value="C:cytosol"/>
    <property type="evidence" value="ECO:0007669"/>
    <property type="project" value="TreeGrafter"/>
</dbReference>
<dbReference type="InterPro" id="IPR024072">
    <property type="entry name" value="DHFR-like_dom_sf"/>
</dbReference>
<dbReference type="GO" id="GO:0004146">
    <property type="term" value="F:dihydrofolate reductase activity"/>
    <property type="evidence" value="ECO:0007669"/>
    <property type="project" value="UniProtKB-EC"/>
</dbReference>
<keyword evidence="4" id="KW-0521">NADP</keyword>
<dbReference type="PROSITE" id="PS51330">
    <property type="entry name" value="DHFR_2"/>
    <property type="match status" value="1"/>
</dbReference>
<comment type="pathway">
    <text evidence="1">Cofactor biosynthesis; tetrahydrofolate biosynthesis; 5,6,7,8-tetrahydrofolate from 7,8-dihydrofolate: step 1/1.</text>
</comment>
<dbReference type="GO" id="GO:0046452">
    <property type="term" value="P:dihydrofolate metabolic process"/>
    <property type="evidence" value="ECO:0007669"/>
    <property type="project" value="TreeGrafter"/>
</dbReference>
<dbReference type="InterPro" id="IPR001796">
    <property type="entry name" value="DHFR_dom"/>
</dbReference>
<dbReference type="PRINTS" id="PR00070">
    <property type="entry name" value="DHFR"/>
</dbReference>
<dbReference type="GO" id="GO:0046655">
    <property type="term" value="P:folic acid metabolic process"/>
    <property type="evidence" value="ECO:0007669"/>
    <property type="project" value="TreeGrafter"/>
</dbReference>
<evidence type="ECO:0000256" key="2">
    <source>
        <dbReference type="ARBA" id="ARBA00012856"/>
    </source>
</evidence>